<reference evidence="4" key="1">
    <citation type="submission" date="2016-06" db="UniProtKB">
        <authorList>
            <consortium name="WormBaseParasite"/>
        </authorList>
    </citation>
    <scope>IDENTIFICATION</scope>
</reference>
<protein>
    <submittedName>
        <fullName evidence="4">SP-RING-type domain-containing protein</fullName>
    </submittedName>
</protein>
<sequence>LDESNHGVISSPPIVEPGSSSPSAPESPILRATDVEMKEDESKTAQNENEDMQVMKNTVHSINNVSQDIGKVASCAVEVEYSEAQNSFNFAIPCAETSMEMEPCSSASIFSENKMKKSMEKWVPIKWMPKIAVNKETYVEHIMASFLGELRLARNDILIQPCSFTYPDYLTQQLGLNQYIHCMNMDFLADIITRYSVQDLSRWRTCLVCRPRLLEDETIRAQLGGTLNATSSALGRFVQSISSSDSNQMVQQLLTFCLDFETGLICKIFYNLIFFPHANSDA</sequence>
<organism evidence="4">
    <name type="scientific">Onchocerca flexuosa</name>
    <dbReference type="NCBI Taxonomy" id="387005"/>
    <lineage>
        <taxon>Eukaryota</taxon>
        <taxon>Metazoa</taxon>
        <taxon>Ecdysozoa</taxon>
        <taxon>Nematoda</taxon>
        <taxon>Chromadorea</taxon>
        <taxon>Rhabditida</taxon>
        <taxon>Spirurina</taxon>
        <taxon>Spiruromorpha</taxon>
        <taxon>Filarioidea</taxon>
        <taxon>Onchocercidae</taxon>
        <taxon>Onchocerca</taxon>
    </lineage>
</organism>
<dbReference type="AlphaFoldDB" id="A0A183HF04"/>
<proteinExistence type="predicted"/>
<dbReference type="EMBL" id="UZAJ01005561">
    <property type="protein sequence ID" value="VDO45285.1"/>
    <property type="molecule type" value="Genomic_DNA"/>
</dbReference>
<feature type="region of interest" description="Disordered" evidence="1">
    <location>
        <begin position="1"/>
        <end position="49"/>
    </location>
</feature>
<keyword evidence="3" id="KW-1185">Reference proteome</keyword>
<accession>A0A183HF04</accession>
<evidence type="ECO:0000256" key="1">
    <source>
        <dbReference type="SAM" id="MobiDB-lite"/>
    </source>
</evidence>
<evidence type="ECO:0000313" key="2">
    <source>
        <dbReference type="EMBL" id="VDO45285.1"/>
    </source>
</evidence>
<gene>
    <name evidence="2" type="ORF">OFLC_LOCUS6066</name>
</gene>
<dbReference type="WBParaSite" id="OFLC_0000606501-mRNA-1">
    <property type="protein sequence ID" value="OFLC_0000606501-mRNA-1"/>
    <property type="gene ID" value="OFLC_0000606501"/>
</dbReference>
<evidence type="ECO:0000313" key="3">
    <source>
        <dbReference type="Proteomes" id="UP000267606"/>
    </source>
</evidence>
<feature type="compositionally biased region" description="Basic and acidic residues" evidence="1">
    <location>
        <begin position="33"/>
        <end position="43"/>
    </location>
</feature>
<evidence type="ECO:0000313" key="4">
    <source>
        <dbReference type="WBParaSite" id="OFLC_0000606501-mRNA-1"/>
    </source>
</evidence>
<reference evidence="2 3" key="2">
    <citation type="submission" date="2018-11" db="EMBL/GenBank/DDBJ databases">
        <authorList>
            <consortium name="Pathogen Informatics"/>
        </authorList>
    </citation>
    <scope>NUCLEOTIDE SEQUENCE [LARGE SCALE GENOMIC DNA]</scope>
</reference>
<dbReference type="Proteomes" id="UP000267606">
    <property type="component" value="Unassembled WGS sequence"/>
</dbReference>
<feature type="compositionally biased region" description="Low complexity" evidence="1">
    <location>
        <begin position="16"/>
        <end position="28"/>
    </location>
</feature>
<name>A0A183HF04_9BILA</name>